<feature type="transmembrane region" description="Helical" evidence="2">
    <location>
        <begin position="27"/>
        <end position="50"/>
    </location>
</feature>
<proteinExistence type="predicted"/>
<evidence type="ECO:0000256" key="1">
    <source>
        <dbReference type="SAM" id="MobiDB-lite"/>
    </source>
</evidence>
<evidence type="ECO:0000313" key="4">
    <source>
        <dbReference type="Proteomes" id="UP001530377"/>
    </source>
</evidence>
<sequence>MTTPASLPPIPTTREYRAMSIEKIRNLILSLIIAVALLYATIVILAHTFVATAPLYLRPPATAAAIHPRPTTDGPSHDGPTDRAAGGGGEEGTMIPPGVETVIMYVPPTREDLDRIRLELELDIEEEDDDAFAAAVRVSNDDDDEEERRRYAEDLVRAIVSSNESLLRRRERERERRREDMRALSEAHASFDMARESDLYVLVEDIKRDVMTRRRDHDPYSSVIDGGVLDDIRSTIEPIVSSIEERRRSALAREGLMRESWVGRMEAMRVGSGPIDDDDDDDDGGIGGTVCASTDVVVGMVSGGLEALRRGDDMRSALEDVALAAAAAAGGGDEEILKLRIDMDGVRIPEVDDTETASRPPGRSSGKVGKKSIITHAIDIPMLHRGIVGWIDFFVDAISGYNDDVDSLIDWMVGDDGASAGKTIVTYFSKLVKKVPF</sequence>
<dbReference type="Proteomes" id="UP001530377">
    <property type="component" value="Unassembled WGS sequence"/>
</dbReference>
<gene>
    <name evidence="3" type="ORF">ACHAXA_005776</name>
</gene>
<keyword evidence="2" id="KW-0812">Transmembrane</keyword>
<dbReference type="AlphaFoldDB" id="A0ABD3RSP8"/>
<keyword evidence="2" id="KW-0472">Membrane</keyword>
<name>A0ABD3RSP8_9STRA</name>
<keyword evidence="2" id="KW-1133">Transmembrane helix</keyword>
<reference evidence="3 4" key="1">
    <citation type="submission" date="2024-10" db="EMBL/GenBank/DDBJ databases">
        <title>Updated reference genomes for cyclostephanoid diatoms.</title>
        <authorList>
            <person name="Roberts W.R."/>
            <person name="Alverson A.J."/>
        </authorList>
    </citation>
    <scope>NUCLEOTIDE SEQUENCE [LARGE SCALE GENOMIC DNA]</scope>
    <source>
        <strain evidence="3 4">AJA228-03</strain>
    </source>
</reference>
<feature type="region of interest" description="Disordered" evidence="1">
    <location>
        <begin position="66"/>
        <end position="96"/>
    </location>
</feature>
<comment type="caution">
    <text evidence="3">The sequence shown here is derived from an EMBL/GenBank/DDBJ whole genome shotgun (WGS) entry which is preliminary data.</text>
</comment>
<organism evidence="3 4">
    <name type="scientific">Cyclostephanos tholiformis</name>
    <dbReference type="NCBI Taxonomy" id="382380"/>
    <lineage>
        <taxon>Eukaryota</taxon>
        <taxon>Sar</taxon>
        <taxon>Stramenopiles</taxon>
        <taxon>Ochrophyta</taxon>
        <taxon>Bacillariophyta</taxon>
        <taxon>Coscinodiscophyceae</taxon>
        <taxon>Thalassiosirophycidae</taxon>
        <taxon>Stephanodiscales</taxon>
        <taxon>Stephanodiscaceae</taxon>
        <taxon>Cyclostephanos</taxon>
    </lineage>
</organism>
<accession>A0ABD3RSP8</accession>
<evidence type="ECO:0000313" key="3">
    <source>
        <dbReference type="EMBL" id="KAL3815928.1"/>
    </source>
</evidence>
<protein>
    <submittedName>
        <fullName evidence="3">Uncharacterized protein</fullName>
    </submittedName>
</protein>
<dbReference type="EMBL" id="JALLPB020000176">
    <property type="protein sequence ID" value="KAL3815928.1"/>
    <property type="molecule type" value="Genomic_DNA"/>
</dbReference>
<evidence type="ECO:0000256" key="2">
    <source>
        <dbReference type="SAM" id="Phobius"/>
    </source>
</evidence>
<keyword evidence="4" id="KW-1185">Reference proteome</keyword>